<evidence type="ECO:0000313" key="8">
    <source>
        <dbReference type="EMBL" id="ADN76122.1"/>
    </source>
</evidence>
<proteinExistence type="predicted"/>
<feature type="transmembrane region" description="Helical" evidence="6">
    <location>
        <begin position="745"/>
        <end position="766"/>
    </location>
</feature>
<feature type="transmembrane region" description="Helical" evidence="6">
    <location>
        <begin position="373"/>
        <end position="395"/>
    </location>
</feature>
<reference evidence="8 9" key="1">
    <citation type="journal article" date="2010" name="Stand. Genomic Sci.">
        <title>Complete genome sequence of Ferrimonas balearica type strain (PAT).</title>
        <authorList>
            <person name="Nolan M."/>
            <person name="Sikorski J."/>
            <person name="Davenport K."/>
            <person name="Lucas S."/>
            <person name="Glavina Del Rio T."/>
            <person name="Tice H."/>
            <person name="Cheng J."/>
            <person name="Goodwin L."/>
            <person name="Pitluck S."/>
            <person name="Liolios K."/>
            <person name="Ivanova N."/>
            <person name="Mavromatis K."/>
            <person name="Ovchinnikova G."/>
            <person name="Pati A."/>
            <person name="Chen A."/>
            <person name="Palaniappan K."/>
            <person name="Land M."/>
            <person name="Hauser L."/>
            <person name="Chang Y."/>
            <person name="Jeffries C."/>
            <person name="Tapia R."/>
            <person name="Brettin T."/>
            <person name="Detter J."/>
            <person name="Han C."/>
            <person name="Yasawong M."/>
            <person name="Rohde M."/>
            <person name="Tindall B."/>
            <person name="Goker M."/>
            <person name="Woyke T."/>
            <person name="Bristow J."/>
            <person name="Eisen J."/>
            <person name="Markowitz V."/>
            <person name="Hugenholtz P."/>
            <person name="Kyrpides N."/>
            <person name="Klenk H."/>
            <person name="Lapidus A."/>
        </authorList>
    </citation>
    <scope>NUCLEOTIDE SEQUENCE [LARGE SCALE GENOMIC DNA]</scope>
    <source>
        <strain evidence="9">DSM 9799 / CCM 4581 / KCTC 23876 / PAT</strain>
    </source>
</reference>
<gene>
    <name evidence="8" type="ordered locus">Fbal_1919</name>
</gene>
<dbReference type="EMBL" id="CP002209">
    <property type="protein sequence ID" value="ADN76122.1"/>
    <property type="molecule type" value="Genomic_DNA"/>
</dbReference>
<dbReference type="OrthoDB" id="343744at2"/>
<dbReference type="Pfam" id="PF02687">
    <property type="entry name" value="FtsX"/>
    <property type="match status" value="1"/>
</dbReference>
<feature type="transmembrane region" description="Helical" evidence="6">
    <location>
        <begin position="222"/>
        <end position="245"/>
    </location>
</feature>
<feature type="domain" description="ABC3 transporter permease C-terminal" evidence="7">
    <location>
        <begin position="225"/>
        <end position="345"/>
    </location>
</feature>
<keyword evidence="3 6" id="KW-0812">Transmembrane</keyword>
<dbReference type="HOGENOM" id="CLU_012341_0_1_6"/>
<feature type="transmembrane region" description="Helical" evidence="6">
    <location>
        <begin position="648"/>
        <end position="668"/>
    </location>
</feature>
<keyword evidence="5 6" id="KW-0472">Membrane</keyword>
<dbReference type="GeneID" id="67182132"/>
<evidence type="ECO:0000256" key="3">
    <source>
        <dbReference type="ARBA" id="ARBA00022692"/>
    </source>
</evidence>
<feature type="transmembrane region" description="Helical" evidence="6">
    <location>
        <begin position="702"/>
        <end position="725"/>
    </location>
</feature>
<keyword evidence="9" id="KW-1185">Reference proteome</keyword>
<feature type="transmembrane region" description="Helical" evidence="6">
    <location>
        <begin position="320"/>
        <end position="341"/>
    </location>
</feature>
<feature type="transmembrane region" description="Helical" evidence="6">
    <location>
        <begin position="428"/>
        <end position="449"/>
    </location>
</feature>
<dbReference type="InterPro" id="IPR038766">
    <property type="entry name" value="Membrane_comp_ABC_pdt"/>
</dbReference>
<dbReference type="STRING" id="550540.Fbal_1919"/>
<evidence type="ECO:0000313" key="9">
    <source>
        <dbReference type="Proteomes" id="UP000006683"/>
    </source>
</evidence>
<evidence type="ECO:0000256" key="5">
    <source>
        <dbReference type="ARBA" id="ARBA00023136"/>
    </source>
</evidence>
<evidence type="ECO:0000256" key="2">
    <source>
        <dbReference type="ARBA" id="ARBA00022475"/>
    </source>
</evidence>
<dbReference type="GO" id="GO:0005886">
    <property type="term" value="C:plasma membrane"/>
    <property type="evidence" value="ECO:0007669"/>
    <property type="project" value="UniProtKB-SubCell"/>
</dbReference>
<evidence type="ECO:0000256" key="1">
    <source>
        <dbReference type="ARBA" id="ARBA00004651"/>
    </source>
</evidence>
<dbReference type="PANTHER" id="PTHR30287">
    <property type="entry name" value="MEMBRANE COMPONENT OF PREDICTED ABC SUPERFAMILY METABOLITE UPTAKE TRANSPORTER"/>
    <property type="match status" value="1"/>
</dbReference>
<dbReference type="RefSeq" id="WP_013345428.1">
    <property type="nucleotide sequence ID" value="NC_014541.1"/>
</dbReference>
<comment type="subcellular location">
    <subcellularLocation>
        <location evidence="1">Cell membrane</location>
        <topology evidence="1">Multi-pass membrane protein</topology>
    </subcellularLocation>
</comment>
<evidence type="ECO:0000256" key="4">
    <source>
        <dbReference type="ARBA" id="ARBA00022989"/>
    </source>
</evidence>
<dbReference type="eggNOG" id="COG0577">
    <property type="taxonomic scope" value="Bacteria"/>
</dbReference>
<dbReference type="KEGG" id="fbl:Fbal_1919"/>
<feature type="transmembrane region" description="Helical" evidence="6">
    <location>
        <begin position="348"/>
        <end position="367"/>
    </location>
</feature>
<name>E1ST75_FERBD</name>
<protein>
    <recommendedName>
        <fullName evidence="7">ABC3 transporter permease C-terminal domain-containing protein</fullName>
    </recommendedName>
</protein>
<accession>E1ST75</accession>
<keyword evidence="4 6" id="KW-1133">Transmembrane helix</keyword>
<dbReference type="PANTHER" id="PTHR30287:SF2">
    <property type="entry name" value="BLL1001 PROTEIN"/>
    <property type="match status" value="1"/>
</dbReference>
<evidence type="ECO:0000259" key="7">
    <source>
        <dbReference type="Pfam" id="PF02687"/>
    </source>
</evidence>
<keyword evidence="2" id="KW-1003">Cell membrane</keyword>
<dbReference type="AlphaFoldDB" id="E1ST75"/>
<dbReference type="InterPro" id="IPR003838">
    <property type="entry name" value="ABC3_permease_C"/>
</dbReference>
<sequence length="782" mass="85985">MSGLWWRWVTGEWRRHRGLMLWLLLGLINAAALLSAIEVLNRSARTSFADASAQTEQPRPWRIQSAISGHRIDIDLWLSLRRAGIDAEPMLEGQALLDNGDWLRLHNPGTSTLAFDGDWALLADRKLAERRGWDAGQQLVLANGDRLPPLTLIDDLGPFLLLDLAPLSRVLESGDFLTYLTLPELTDAQRSLIERLLPPHLNLTAKHDPAQDSLLAALNLNLTALSVLAFLVALLLAFHAFERLLQKRQRAHRVMHQLGITRRGYLVVLLMEWTALALLCGFIGSMLGVELAKLLAPGLGDTLVNLYGLRQNLSVYWTPWQALEAAVLLWTSMLVMGAWLLWRPRSRWGRWITPLVMAATALLWWQADTGWQALLVCGLTVLSLLLLAPGLMALVQRLLGRFSLSMWPGEAATLLWAVSDQAAQRRHLSLAAMAITLALAMAVSTRVMVGSFEQALVDHLNQRLFADHYIGGSEPSLKTWQKQLAALPPEVYVETIGSRDAELADTPIRLVVHEPGATPWPFVHLKEAGNDWWGQLGQGGCIANEPLALKLGLELGQVLQVNSGQGNMECRLAGIQYDYGNPAGHLVLQRQVVEASLGTVPLEGLAVTTPGNPDWVRQRLSEIGIPDGAIRPQGDIRQLALTLFSRTFVITDALASLTLLVAFVSWLASVASASRLWRHDHGVLLALGCTPRQLMLARLWQLFALLVAILLIGVLGGQVLGYQLLSLVNPLSFGWTMAVNPLSGHWWPYLAAALFGGLLLALWPAARELKTPAASMIATEGV</sequence>
<dbReference type="Proteomes" id="UP000006683">
    <property type="component" value="Chromosome"/>
</dbReference>
<feature type="transmembrane region" description="Helical" evidence="6">
    <location>
        <begin position="265"/>
        <end position="289"/>
    </location>
</feature>
<organism evidence="8 9">
    <name type="scientific">Ferrimonas balearica (strain DSM 9799 / CCM 4581 / KCTC 23876 / PAT)</name>
    <dbReference type="NCBI Taxonomy" id="550540"/>
    <lineage>
        <taxon>Bacteria</taxon>
        <taxon>Pseudomonadati</taxon>
        <taxon>Pseudomonadota</taxon>
        <taxon>Gammaproteobacteria</taxon>
        <taxon>Alteromonadales</taxon>
        <taxon>Ferrimonadaceae</taxon>
        <taxon>Ferrimonas</taxon>
    </lineage>
</organism>
<evidence type="ECO:0000256" key="6">
    <source>
        <dbReference type="SAM" id="Phobius"/>
    </source>
</evidence>